<proteinExistence type="inferred from homology"/>
<dbReference type="FunFam" id="3.30.160.20:FF:000070">
    <property type="entry name" value="Related to MRF1-peptide chain release factor, mitochondrial"/>
    <property type="match status" value="1"/>
</dbReference>
<evidence type="ECO:0000313" key="6">
    <source>
        <dbReference type="EMBL" id="KAK8845521.1"/>
    </source>
</evidence>
<keyword evidence="7" id="KW-1185">Reference proteome</keyword>
<comment type="similarity">
    <text evidence="1">Belongs to the prokaryotic/mitochondrial release factor family.</text>
</comment>
<dbReference type="PROSITE" id="PS00745">
    <property type="entry name" value="RF_PROK_I"/>
    <property type="match status" value="1"/>
</dbReference>
<sequence>MISRPAPLIPSYGFRGFSHIPTVSVQFNHRHRRMLVPTRARHVARLSSRATTYLRRPQAPVLSCTCGCSKFQPGFSTFQSRPIISQSRTQLGQSGPFGPSRVSRRNCSTRTGEKAEWCTETEEGQAKLLATAKARVEVYRKTISEEPDATDVQAQIARAKVQKELAPLADAWDKYLEMRKSIIDMQPHLNDPDPTLREMFAAEHQDLRSNLDELITSSLPRLLLPPSPTASLPAMMSINAGVGGIESALCTESIARMYIRFAEKKGWKTEEISRVDGTGGKGGGGIRELTIKFEPSPWGGGDESEGANEVYGLLQWEKGVHRVQRIPPNETLGRIHTSTVAVVVLPIYPDTEDAPLVDPKDVKIDVMRARGAGGQHVNRTESAVRLTHIPTGITVSMQDSRSQHQNRAWAWDILRARLSEKKHNEDVEARRASRRSQVKGADRSDKIRTYNFNQDRLTDHRFGFSIIGLQNVLDGDGLEDVITMMKKDLMERRLESLLQGEEDIDY</sequence>
<dbReference type="GO" id="GO:0032543">
    <property type="term" value="P:mitochondrial translation"/>
    <property type="evidence" value="ECO:0007669"/>
    <property type="project" value="UniProtKB-ARBA"/>
</dbReference>
<keyword evidence="2" id="KW-0488">Methylation</keyword>
<dbReference type="SMART" id="SM00937">
    <property type="entry name" value="PCRF"/>
    <property type="match status" value="1"/>
</dbReference>
<dbReference type="InterPro" id="IPR000352">
    <property type="entry name" value="Pep_chain_release_fac_I"/>
</dbReference>
<dbReference type="AlphaFoldDB" id="A0AAW0YUM8"/>
<comment type="caution">
    <text evidence="6">The sequence shown here is derived from an EMBL/GenBank/DDBJ whole genome shotgun (WGS) entry which is preliminary data.</text>
</comment>
<dbReference type="Proteomes" id="UP001388673">
    <property type="component" value="Unassembled WGS sequence"/>
</dbReference>
<dbReference type="Pfam" id="PF03462">
    <property type="entry name" value="PCRF"/>
    <property type="match status" value="1"/>
</dbReference>
<feature type="region of interest" description="Disordered" evidence="4">
    <location>
        <begin position="88"/>
        <end position="108"/>
    </location>
</feature>
<dbReference type="InterPro" id="IPR005139">
    <property type="entry name" value="PCRF"/>
</dbReference>
<dbReference type="Pfam" id="PF00472">
    <property type="entry name" value="RF-1"/>
    <property type="match status" value="1"/>
</dbReference>
<dbReference type="Gene3D" id="3.30.160.20">
    <property type="match status" value="1"/>
</dbReference>
<accession>A0AAW0YUM8</accession>
<evidence type="ECO:0000256" key="1">
    <source>
        <dbReference type="ARBA" id="ARBA00010835"/>
    </source>
</evidence>
<dbReference type="GO" id="GO:0005739">
    <property type="term" value="C:mitochondrion"/>
    <property type="evidence" value="ECO:0007669"/>
    <property type="project" value="GOC"/>
</dbReference>
<dbReference type="InterPro" id="IPR045853">
    <property type="entry name" value="Pep_chain_release_fac_I_sf"/>
</dbReference>
<gene>
    <name evidence="6" type="ORF">IAR55_006236</name>
</gene>
<protein>
    <submittedName>
        <fullName evidence="6">Peptide chain release factor 1</fullName>
    </submittedName>
</protein>
<dbReference type="EMBL" id="JBCAWK010000012">
    <property type="protein sequence ID" value="KAK8845521.1"/>
    <property type="molecule type" value="Genomic_DNA"/>
</dbReference>
<evidence type="ECO:0000313" key="7">
    <source>
        <dbReference type="Proteomes" id="UP001388673"/>
    </source>
</evidence>
<organism evidence="6 7">
    <name type="scientific">Kwoniella newhampshirensis</name>
    <dbReference type="NCBI Taxonomy" id="1651941"/>
    <lineage>
        <taxon>Eukaryota</taxon>
        <taxon>Fungi</taxon>
        <taxon>Dikarya</taxon>
        <taxon>Basidiomycota</taxon>
        <taxon>Agaricomycotina</taxon>
        <taxon>Tremellomycetes</taxon>
        <taxon>Tremellales</taxon>
        <taxon>Cryptococcaceae</taxon>
        <taxon>Kwoniella</taxon>
    </lineage>
</organism>
<dbReference type="GeneID" id="92183494"/>
<keyword evidence="3" id="KW-0648">Protein biosynthesis</keyword>
<evidence type="ECO:0000256" key="3">
    <source>
        <dbReference type="ARBA" id="ARBA00022917"/>
    </source>
</evidence>
<dbReference type="PANTHER" id="PTHR43804">
    <property type="entry name" value="LD18447P"/>
    <property type="match status" value="1"/>
</dbReference>
<dbReference type="RefSeq" id="XP_066800329.1">
    <property type="nucleotide sequence ID" value="XM_066949321.1"/>
</dbReference>
<dbReference type="KEGG" id="kne:92183494"/>
<evidence type="ECO:0000256" key="2">
    <source>
        <dbReference type="ARBA" id="ARBA00022481"/>
    </source>
</evidence>
<reference evidence="6 7" key="1">
    <citation type="journal article" date="2024" name="bioRxiv">
        <title>Comparative genomics of Cryptococcus and Kwoniella reveals pathogenesis evolution and contrasting karyotype dynamics via intercentromeric recombination or chromosome fusion.</title>
        <authorList>
            <person name="Coelho M.A."/>
            <person name="David-Palma M."/>
            <person name="Shea T."/>
            <person name="Bowers K."/>
            <person name="McGinley-Smith S."/>
            <person name="Mohammad A.W."/>
            <person name="Gnirke A."/>
            <person name="Yurkov A.M."/>
            <person name="Nowrousian M."/>
            <person name="Sun S."/>
            <person name="Cuomo C.A."/>
            <person name="Heitman J."/>
        </authorList>
    </citation>
    <scope>NUCLEOTIDE SEQUENCE [LARGE SCALE GENOMIC DNA]</scope>
    <source>
        <strain evidence="6 7">CBS 13917</strain>
    </source>
</reference>
<dbReference type="GO" id="GO:0003747">
    <property type="term" value="F:translation release factor activity"/>
    <property type="evidence" value="ECO:0007669"/>
    <property type="project" value="InterPro"/>
</dbReference>
<dbReference type="Gene3D" id="3.30.70.1660">
    <property type="match status" value="1"/>
</dbReference>
<dbReference type="PANTHER" id="PTHR43804:SF7">
    <property type="entry name" value="LD18447P"/>
    <property type="match status" value="1"/>
</dbReference>
<dbReference type="Gene3D" id="6.10.140.1950">
    <property type="match status" value="1"/>
</dbReference>
<feature type="domain" description="Prokaryotic-type class I peptide chain release factors" evidence="5">
    <location>
        <begin position="368"/>
        <end position="384"/>
    </location>
</feature>
<name>A0AAW0YUM8_9TREE</name>
<evidence type="ECO:0000256" key="4">
    <source>
        <dbReference type="SAM" id="MobiDB-lite"/>
    </source>
</evidence>
<dbReference type="InterPro" id="IPR050057">
    <property type="entry name" value="Prokaryotic/Mito_RF"/>
</dbReference>
<evidence type="ECO:0000259" key="5">
    <source>
        <dbReference type="PROSITE" id="PS00745"/>
    </source>
</evidence>
<dbReference type="SUPFAM" id="SSF75620">
    <property type="entry name" value="Release factor"/>
    <property type="match status" value="1"/>
</dbReference>